<dbReference type="EMBL" id="JWZX01003391">
    <property type="protein sequence ID" value="KOO21074.1"/>
    <property type="molecule type" value="Genomic_DNA"/>
</dbReference>
<dbReference type="Proteomes" id="UP000037460">
    <property type="component" value="Unassembled WGS sequence"/>
</dbReference>
<sequence length="123" mass="13957">MPSEQELRGFELVESISIRTRSRQRLAIESRPPLHVPFTLAMVLSEAACVGLIAASEKEALRRGWQSTRHRHYPTVDLPVYDLSPRTYQGIKQLLDGIVLPRMQSEYATGPLRVKEAFIVKSI</sequence>
<dbReference type="OrthoDB" id="69177at2759"/>
<reference evidence="2" key="1">
    <citation type="journal article" date="2015" name="PLoS Genet.">
        <title>Genome Sequence and Transcriptome Analyses of Chrysochromulina tobin: Metabolic Tools for Enhanced Algal Fitness in the Prominent Order Prymnesiales (Haptophyceae).</title>
        <authorList>
            <person name="Hovde B.T."/>
            <person name="Deodato C.R."/>
            <person name="Hunsperger H.M."/>
            <person name="Ryken S.A."/>
            <person name="Yost W."/>
            <person name="Jha R.K."/>
            <person name="Patterson J."/>
            <person name="Monnat R.J. Jr."/>
            <person name="Barlow S.B."/>
            <person name="Starkenburg S.R."/>
            <person name="Cattolico R.A."/>
        </authorList>
    </citation>
    <scope>NUCLEOTIDE SEQUENCE</scope>
    <source>
        <strain evidence="2">CCMP291</strain>
    </source>
</reference>
<comment type="caution">
    <text evidence="1">The sequence shown here is derived from an EMBL/GenBank/DDBJ whole genome shotgun (WGS) entry which is preliminary data.</text>
</comment>
<evidence type="ECO:0000313" key="1">
    <source>
        <dbReference type="EMBL" id="KOO21074.1"/>
    </source>
</evidence>
<dbReference type="AlphaFoldDB" id="A0A0M0J3D8"/>
<gene>
    <name evidence="1" type="ORF">Ctob_000488</name>
</gene>
<evidence type="ECO:0000313" key="2">
    <source>
        <dbReference type="Proteomes" id="UP000037460"/>
    </source>
</evidence>
<accession>A0A0M0J3D8</accession>
<protein>
    <submittedName>
        <fullName evidence="1">Uncharacterized protein</fullName>
    </submittedName>
</protein>
<proteinExistence type="predicted"/>
<keyword evidence="2" id="KW-1185">Reference proteome</keyword>
<organism evidence="1 2">
    <name type="scientific">Chrysochromulina tobinii</name>
    <dbReference type="NCBI Taxonomy" id="1460289"/>
    <lineage>
        <taxon>Eukaryota</taxon>
        <taxon>Haptista</taxon>
        <taxon>Haptophyta</taxon>
        <taxon>Prymnesiophyceae</taxon>
        <taxon>Prymnesiales</taxon>
        <taxon>Chrysochromulinaceae</taxon>
        <taxon>Chrysochromulina</taxon>
    </lineage>
</organism>
<name>A0A0M0J3D8_9EUKA</name>